<dbReference type="STRING" id="119000.SAMN05661010_03264"/>
<dbReference type="InterPro" id="IPR036976">
    <property type="entry name" value="RimM_N_sf"/>
</dbReference>
<dbReference type="InterPro" id="IPR056792">
    <property type="entry name" value="PRC_RimM"/>
</dbReference>
<dbReference type="SUPFAM" id="SSF50346">
    <property type="entry name" value="PRC-barrel domain"/>
    <property type="match status" value="1"/>
</dbReference>
<feature type="domain" description="RimM N-terminal" evidence="6">
    <location>
        <begin position="20"/>
        <end position="100"/>
    </location>
</feature>
<comment type="similarity">
    <text evidence="5">Belongs to the RimM family.</text>
</comment>
<name>A0A1G9QA47_9GAMM</name>
<evidence type="ECO:0000259" key="7">
    <source>
        <dbReference type="Pfam" id="PF24986"/>
    </source>
</evidence>
<evidence type="ECO:0000256" key="5">
    <source>
        <dbReference type="HAMAP-Rule" id="MF_00014"/>
    </source>
</evidence>
<dbReference type="NCBIfam" id="TIGR02273">
    <property type="entry name" value="16S_RimM"/>
    <property type="match status" value="1"/>
</dbReference>
<sequence>MPNDAMTAPPGSDRDDYVVLGKLTSPHGVKGWLKVYSYTSPMEGILDYAEWVVQQRGERTTHRLTQGRRQGKGLVASLDGVNSREQAEQLAGAEILLPKRALPALEAGDYYWYQLEGLRVVTLSGVDLGHVNYLFETGANDVLVVQGDERSVDDRERLLPFLPEQVVRDTDLAAGRLTVDWDPEF</sequence>
<evidence type="ECO:0000256" key="3">
    <source>
        <dbReference type="ARBA" id="ARBA00022552"/>
    </source>
</evidence>
<keyword evidence="4 5" id="KW-0143">Chaperone</keyword>
<feature type="domain" description="Ribosome maturation factor RimM PRC barrel" evidence="7">
    <location>
        <begin position="112"/>
        <end position="182"/>
    </location>
</feature>
<comment type="function">
    <text evidence="5">An accessory protein needed during the final step in the assembly of 30S ribosomal subunit, possibly for assembly of the head region. Essential for efficient processing of 16S rRNA. May be needed both before and after RbfA during the maturation of 16S rRNA. It has affinity for free ribosomal 30S subunits but not for 70S ribosomes.</text>
</comment>
<evidence type="ECO:0000256" key="1">
    <source>
        <dbReference type="ARBA" id="ARBA00022490"/>
    </source>
</evidence>
<dbReference type="Gene3D" id="2.30.30.240">
    <property type="entry name" value="PRC-barrel domain"/>
    <property type="match status" value="1"/>
</dbReference>
<dbReference type="Gene3D" id="2.40.30.60">
    <property type="entry name" value="RimM"/>
    <property type="match status" value="1"/>
</dbReference>
<accession>A0A1G9QA47</accession>
<dbReference type="InterPro" id="IPR002676">
    <property type="entry name" value="RimM_N"/>
</dbReference>
<dbReference type="PANTHER" id="PTHR33692:SF1">
    <property type="entry name" value="RIBOSOME MATURATION FACTOR RIMM"/>
    <property type="match status" value="1"/>
</dbReference>
<dbReference type="GO" id="GO:0005840">
    <property type="term" value="C:ribosome"/>
    <property type="evidence" value="ECO:0007669"/>
    <property type="project" value="InterPro"/>
</dbReference>
<dbReference type="HAMAP" id="MF_00014">
    <property type="entry name" value="Ribosome_mat_RimM"/>
    <property type="match status" value="1"/>
</dbReference>
<dbReference type="GO" id="GO:0042274">
    <property type="term" value="P:ribosomal small subunit biogenesis"/>
    <property type="evidence" value="ECO:0007669"/>
    <property type="project" value="UniProtKB-UniRule"/>
</dbReference>
<dbReference type="AlphaFoldDB" id="A0A1G9QA47"/>
<keyword evidence="9" id="KW-1185">Reference proteome</keyword>
<dbReference type="PANTHER" id="PTHR33692">
    <property type="entry name" value="RIBOSOME MATURATION FACTOR RIMM"/>
    <property type="match status" value="1"/>
</dbReference>
<dbReference type="GO" id="GO:0043022">
    <property type="term" value="F:ribosome binding"/>
    <property type="evidence" value="ECO:0007669"/>
    <property type="project" value="InterPro"/>
</dbReference>
<dbReference type="InterPro" id="IPR011961">
    <property type="entry name" value="RimM"/>
</dbReference>
<gene>
    <name evidence="5" type="primary">rimM</name>
    <name evidence="8" type="ORF">SAMN05661010_03264</name>
</gene>
<dbReference type="InterPro" id="IPR011033">
    <property type="entry name" value="PRC_barrel-like_sf"/>
</dbReference>
<evidence type="ECO:0000256" key="2">
    <source>
        <dbReference type="ARBA" id="ARBA00022517"/>
    </source>
</evidence>
<dbReference type="InterPro" id="IPR009000">
    <property type="entry name" value="Transl_B-barrel_sf"/>
</dbReference>
<dbReference type="Pfam" id="PF01782">
    <property type="entry name" value="RimM"/>
    <property type="match status" value="1"/>
</dbReference>
<evidence type="ECO:0000313" key="9">
    <source>
        <dbReference type="Proteomes" id="UP000198654"/>
    </source>
</evidence>
<evidence type="ECO:0000313" key="8">
    <source>
        <dbReference type="EMBL" id="SDM07357.1"/>
    </source>
</evidence>
<dbReference type="Proteomes" id="UP000198654">
    <property type="component" value="Unassembled WGS sequence"/>
</dbReference>
<evidence type="ECO:0000259" key="6">
    <source>
        <dbReference type="Pfam" id="PF01782"/>
    </source>
</evidence>
<dbReference type="GO" id="GO:0006364">
    <property type="term" value="P:rRNA processing"/>
    <property type="evidence" value="ECO:0007669"/>
    <property type="project" value="UniProtKB-UniRule"/>
</dbReference>
<keyword evidence="1 5" id="KW-0963">Cytoplasm</keyword>
<organism evidence="8 9">
    <name type="scientific">Modicisalibacter muralis</name>
    <dbReference type="NCBI Taxonomy" id="119000"/>
    <lineage>
        <taxon>Bacteria</taxon>
        <taxon>Pseudomonadati</taxon>
        <taxon>Pseudomonadota</taxon>
        <taxon>Gammaproteobacteria</taxon>
        <taxon>Oceanospirillales</taxon>
        <taxon>Halomonadaceae</taxon>
        <taxon>Modicisalibacter</taxon>
    </lineage>
</organism>
<comment type="subcellular location">
    <subcellularLocation>
        <location evidence="5">Cytoplasm</location>
    </subcellularLocation>
</comment>
<proteinExistence type="inferred from homology"/>
<comment type="domain">
    <text evidence="5">The PRC barrel domain binds ribosomal protein uS19.</text>
</comment>
<reference evidence="8 9" key="1">
    <citation type="submission" date="2016-10" db="EMBL/GenBank/DDBJ databases">
        <authorList>
            <person name="de Groot N.N."/>
        </authorList>
    </citation>
    <scope>NUCLEOTIDE SEQUENCE [LARGE SCALE GENOMIC DNA]</scope>
    <source>
        <strain evidence="8 9">DSM 14789</strain>
    </source>
</reference>
<protein>
    <recommendedName>
        <fullName evidence="5">Ribosome maturation factor RimM</fullName>
    </recommendedName>
</protein>
<dbReference type="EMBL" id="FNGI01000011">
    <property type="protein sequence ID" value="SDM07357.1"/>
    <property type="molecule type" value="Genomic_DNA"/>
</dbReference>
<keyword evidence="3 5" id="KW-0698">rRNA processing</keyword>
<comment type="subunit">
    <text evidence="5">Binds ribosomal protein uS19.</text>
</comment>
<evidence type="ECO:0000256" key="4">
    <source>
        <dbReference type="ARBA" id="ARBA00023186"/>
    </source>
</evidence>
<keyword evidence="2 5" id="KW-0690">Ribosome biogenesis</keyword>
<dbReference type="SUPFAM" id="SSF50447">
    <property type="entry name" value="Translation proteins"/>
    <property type="match status" value="1"/>
</dbReference>
<dbReference type="GO" id="GO:0005737">
    <property type="term" value="C:cytoplasm"/>
    <property type="evidence" value="ECO:0007669"/>
    <property type="project" value="UniProtKB-SubCell"/>
</dbReference>
<dbReference type="Pfam" id="PF24986">
    <property type="entry name" value="PRC_RimM"/>
    <property type="match status" value="1"/>
</dbReference>